<keyword evidence="2" id="KW-0378">Hydrolase</keyword>
<feature type="chain" id="PRO_5040883372" evidence="3">
    <location>
        <begin position="21"/>
        <end position="403"/>
    </location>
</feature>
<evidence type="ECO:0000256" key="1">
    <source>
        <dbReference type="ARBA" id="ARBA00022722"/>
    </source>
</evidence>
<dbReference type="InterPro" id="IPR016191">
    <property type="entry name" value="Ribonuclease/ribotoxin"/>
</dbReference>
<organism evidence="4 5">
    <name type="scientific">Blumeria graminis f. sp. triticale</name>
    <dbReference type="NCBI Taxonomy" id="1689686"/>
    <lineage>
        <taxon>Eukaryota</taxon>
        <taxon>Fungi</taxon>
        <taxon>Dikarya</taxon>
        <taxon>Ascomycota</taxon>
        <taxon>Pezizomycotina</taxon>
        <taxon>Leotiomycetes</taxon>
        <taxon>Erysiphales</taxon>
        <taxon>Erysiphaceae</taxon>
        <taxon>Blumeria</taxon>
    </lineage>
</organism>
<protein>
    <submittedName>
        <fullName evidence="4">BgTH12-06960</fullName>
    </submittedName>
</protein>
<reference evidence="4" key="1">
    <citation type="submission" date="2020-10" db="EMBL/GenBank/DDBJ databases">
        <authorList>
            <person name="Muller C M."/>
        </authorList>
    </citation>
    <scope>NUCLEOTIDE SEQUENCE</scope>
    <source>
        <strain evidence="4">THUN-12</strain>
    </source>
</reference>
<dbReference type="EMBL" id="CAJHIT010000010">
    <property type="protein sequence ID" value="CAD6506028.1"/>
    <property type="molecule type" value="Genomic_DNA"/>
</dbReference>
<gene>
    <name evidence="4" type="ORF">BGTH12_LOCUS7386</name>
</gene>
<evidence type="ECO:0000313" key="5">
    <source>
        <dbReference type="Proteomes" id="UP000683417"/>
    </source>
</evidence>
<feature type="signal peptide" evidence="3">
    <location>
        <begin position="1"/>
        <end position="20"/>
    </location>
</feature>
<keyword evidence="1" id="KW-0540">Nuclease</keyword>
<dbReference type="GO" id="GO:0003723">
    <property type="term" value="F:RNA binding"/>
    <property type="evidence" value="ECO:0007669"/>
    <property type="project" value="InterPro"/>
</dbReference>
<dbReference type="GO" id="GO:0016787">
    <property type="term" value="F:hydrolase activity"/>
    <property type="evidence" value="ECO:0007669"/>
    <property type="project" value="UniProtKB-KW"/>
</dbReference>
<dbReference type="SUPFAM" id="SSF53933">
    <property type="entry name" value="Microbial ribonucleases"/>
    <property type="match status" value="1"/>
</dbReference>
<evidence type="ECO:0000256" key="2">
    <source>
        <dbReference type="ARBA" id="ARBA00022801"/>
    </source>
</evidence>
<accession>A0A9W4D867</accession>
<proteinExistence type="predicted"/>
<sequence>MWIRFCISLLLSGLVHQVKCIDRPYSDMYLPDGTNGFVCGINYFTIEYARQVANVIVDTIFFENHFQKYPKIFEDTHLFNVKSDILLSWPAKPDGRDYINGNPGKFRLIINIRGQIMGMVIIDYSNLNKNVSFEKCKPVHSSIAEDNIQSRLLDECWRIAFPRYGFNCGAKYLPLSTVKSGNDIVSNYYFQNALKAQVNPSYFEKYEGDQFIGDDLRVYPLHRTSTIKAKSGPLNQFRAVFELKDGEFKGIINLKDEEAKCVSIWDLSSSSSETIYSPSSILHMERVLDKYWPKACFGYWFKYKTIWLFIEFALKDWSANWGGRILNFPIVEQNGSLFWPVRIPETHIKNFAHPFAIGYDKNLNSYGLYQARVHDGILSNFRKCLDLPLDDIHRLQGKLSPAT</sequence>
<keyword evidence="3" id="KW-0732">Signal</keyword>
<dbReference type="AlphaFoldDB" id="A0A9W4D867"/>
<dbReference type="Gene3D" id="3.10.450.30">
    <property type="entry name" value="Microbial ribonucleases"/>
    <property type="match status" value="1"/>
</dbReference>
<evidence type="ECO:0000256" key="3">
    <source>
        <dbReference type="SAM" id="SignalP"/>
    </source>
</evidence>
<name>A0A9W4D867_BLUGR</name>
<dbReference type="GO" id="GO:0004540">
    <property type="term" value="F:RNA nuclease activity"/>
    <property type="evidence" value="ECO:0007669"/>
    <property type="project" value="InterPro"/>
</dbReference>
<comment type="caution">
    <text evidence="4">The sequence shown here is derived from an EMBL/GenBank/DDBJ whole genome shotgun (WGS) entry which is preliminary data.</text>
</comment>
<dbReference type="Proteomes" id="UP000683417">
    <property type="component" value="Unassembled WGS sequence"/>
</dbReference>
<evidence type="ECO:0000313" key="4">
    <source>
        <dbReference type="EMBL" id="CAD6506028.1"/>
    </source>
</evidence>